<accession>A0A9X3D0I5</accession>
<keyword evidence="6" id="KW-0223">Dioxygenase</keyword>
<dbReference type="PANTHER" id="PTHR10543:SF89">
    <property type="entry name" value="CAROTENOID 9,10(9',10')-CLEAVAGE DIOXYGENASE 1"/>
    <property type="match status" value="1"/>
</dbReference>
<evidence type="ECO:0000313" key="7">
    <source>
        <dbReference type="EMBL" id="MCX2962613.1"/>
    </source>
</evidence>
<comment type="similarity">
    <text evidence="1 6">Belongs to the carotenoid oxygenase family.</text>
</comment>
<dbReference type="PANTHER" id="PTHR10543">
    <property type="entry name" value="BETA-CAROTENE DIOXYGENASE"/>
    <property type="match status" value="1"/>
</dbReference>
<comment type="cofactor">
    <cofactor evidence="5 6">
        <name>Fe(2+)</name>
        <dbReference type="ChEBI" id="CHEBI:29033"/>
    </cofactor>
    <text evidence="5 6">Binds 1 Fe(2+) ion per subunit.</text>
</comment>
<name>A0A9X3D0I5_9ACTN</name>
<organism evidence="7 8">
    <name type="scientific">Gordonia aquimaris</name>
    <dbReference type="NCBI Taxonomy" id="2984863"/>
    <lineage>
        <taxon>Bacteria</taxon>
        <taxon>Bacillati</taxon>
        <taxon>Actinomycetota</taxon>
        <taxon>Actinomycetes</taxon>
        <taxon>Mycobacteriales</taxon>
        <taxon>Gordoniaceae</taxon>
        <taxon>Gordonia</taxon>
    </lineage>
</organism>
<dbReference type="GO" id="GO:0046872">
    <property type="term" value="F:metal ion binding"/>
    <property type="evidence" value="ECO:0007669"/>
    <property type="project" value="UniProtKB-KW"/>
</dbReference>
<evidence type="ECO:0000313" key="8">
    <source>
        <dbReference type="Proteomes" id="UP001143347"/>
    </source>
</evidence>
<dbReference type="Proteomes" id="UP001143347">
    <property type="component" value="Unassembled WGS sequence"/>
</dbReference>
<evidence type="ECO:0000256" key="2">
    <source>
        <dbReference type="ARBA" id="ARBA00022723"/>
    </source>
</evidence>
<keyword evidence="2 5" id="KW-0479">Metal-binding</keyword>
<feature type="binding site" evidence="5">
    <location>
        <position position="295"/>
    </location>
    <ligand>
        <name>Fe cation</name>
        <dbReference type="ChEBI" id="CHEBI:24875"/>
        <note>catalytic</note>
    </ligand>
</feature>
<evidence type="ECO:0000256" key="3">
    <source>
        <dbReference type="ARBA" id="ARBA00023002"/>
    </source>
</evidence>
<dbReference type="Pfam" id="PF03055">
    <property type="entry name" value="RPE65"/>
    <property type="match status" value="1"/>
</dbReference>
<keyword evidence="8" id="KW-1185">Reference proteome</keyword>
<keyword evidence="4 5" id="KW-0408">Iron</keyword>
<keyword evidence="3 6" id="KW-0560">Oxidoreductase</keyword>
<feature type="binding site" evidence="5">
    <location>
        <position position="233"/>
    </location>
    <ligand>
        <name>Fe cation</name>
        <dbReference type="ChEBI" id="CHEBI:24875"/>
        <note>catalytic</note>
    </ligand>
</feature>
<evidence type="ECO:0000256" key="1">
    <source>
        <dbReference type="ARBA" id="ARBA00006787"/>
    </source>
</evidence>
<feature type="binding site" evidence="5">
    <location>
        <position position="462"/>
    </location>
    <ligand>
        <name>Fe cation</name>
        <dbReference type="ChEBI" id="CHEBI:24875"/>
        <note>catalytic</note>
    </ligand>
</feature>
<reference evidence="7" key="1">
    <citation type="submission" date="2022-10" db="EMBL/GenBank/DDBJ databases">
        <title>WGS of marine actinomycetes from Thailand.</title>
        <authorList>
            <person name="Thawai C."/>
        </authorList>
    </citation>
    <scope>NUCLEOTIDE SEQUENCE</scope>
    <source>
        <strain evidence="7">SW21</strain>
    </source>
</reference>
<evidence type="ECO:0000256" key="5">
    <source>
        <dbReference type="PIRSR" id="PIRSR604294-1"/>
    </source>
</evidence>
<sequence>MSAEQTAPTRPAPVDMAHHAHLSGVFAPQRQEVDVSDLSVSGEIPDDLQGSYLRNGPNPRFDPIGSYVYPLDGDAMVHRLDIGDGAAHYRNRFVRTPMVVAEEKADHAIWSGLTDGYTPPASEVGPELAGTFRQLPDINVVEHGGRLLAMAESDQPYRLDPADLATIARDDCDGAMAVGSTAHPKLDPETGELVLFNYVLEAPYLTWAVIGRDGQTLRPPTPVDGVDRPLMIHDMALTSRYIVLFLCPLVFDIEALLSGGGLLQWQPDSGTRIALIPRDGSAIGWIDAEPMWVWHFANGFDTPGADTVTVDYVEWTYPGGFADMPTPATSALVRAVLDPARGTIVRTTMGASVNVEFPRVDDRMLTRSHAQVATVGKSDGDSGDLDSLWFHDLSSGSESCWRPGVAIGEPIYLPGTEHDYWGAFGTDPADMSSHFYILPADDPAAGPLATVHMPIRVPAGLHGAWLPGT</sequence>
<proteinExistence type="inferred from homology"/>
<comment type="caution">
    <text evidence="7">The sequence shown here is derived from an EMBL/GenBank/DDBJ whole genome shotgun (WGS) entry which is preliminary data.</text>
</comment>
<dbReference type="GO" id="GO:0016121">
    <property type="term" value="P:carotene catabolic process"/>
    <property type="evidence" value="ECO:0007669"/>
    <property type="project" value="TreeGrafter"/>
</dbReference>
<evidence type="ECO:0000256" key="6">
    <source>
        <dbReference type="RuleBase" id="RU364048"/>
    </source>
</evidence>
<dbReference type="EC" id="1.13.11.-" evidence="6"/>
<dbReference type="GO" id="GO:0010436">
    <property type="term" value="F:carotenoid dioxygenase activity"/>
    <property type="evidence" value="ECO:0007669"/>
    <property type="project" value="TreeGrafter"/>
</dbReference>
<dbReference type="EMBL" id="JAPKFM010000001">
    <property type="protein sequence ID" value="MCX2962613.1"/>
    <property type="molecule type" value="Genomic_DNA"/>
</dbReference>
<dbReference type="AlphaFoldDB" id="A0A9X3D0I5"/>
<feature type="binding site" evidence="5">
    <location>
        <position position="183"/>
    </location>
    <ligand>
        <name>Fe cation</name>
        <dbReference type="ChEBI" id="CHEBI:24875"/>
        <note>catalytic</note>
    </ligand>
</feature>
<dbReference type="RefSeq" id="WP_266059657.1">
    <property type="nucleotide sequence ID" value="NZ_JAPKFM010000001.1"/>
</dbReference>
<evidence type="ECO:0000256" key="4">
    <source>
        <dbReference type="ARBA" id="ARBA00023004"/>
    </source>
</evidence>
<gene>
    <name evidence="7" type="ORF">OSB52_00745</name>
</gene>
<protein>
    <recommendedName>
        <fullName evidence="6">Dioxygenase</fullName>
        <ecNumber evidence="6">1.13.11.-</ecNumber>
    </recommendedName>
</protein>
<dbReference type="InterPro" id="IPR004294">
    <property type="entry name" value="Carotenoid_Oase"/>
</dbReference>